<dbReference type="EMBL" id="JBEDUW010000006">
    <property type="protein sequence ID" value="KAK9924294.1"/>
    <property type="molecule type" value="Genomic_DNA"/>
</dbReference>
<reference evidence="1 2" key="1">
    <citation type="journal article" date="2023" name="G3 (Bethesda)">
        <title>A chromosome-length genome assembly and annotation of blackberry (Rubus argutus, cv. 'Hillquist').</title>
        <authorList>
            <person name="Bruna T."/>
            <person name="Aryal R."/>
            <person name="Dudchenko O."/>
            <person name="Sargent D.J."/>
            <person name="Mead D."/>
            <person name="Buti M."/>
            <person name="Cavallini A."/>
            <person name="Hytonen T."/>
            <person name="Andres J."/>
            <person name="Pham M."/>
            <person name="Weisz D."/>
            <person name="Mascagni F."/>
            <person name="Usai G."/>
            <person name="Natali L."/>
            <person name="Bassil N."/>
            <person name="Fernandez G.E."/>
            <person name="Lomsadze A."/>
            <person name="Armour M."/>
            <person name="Olukolu B."/>
            <person name="Poorten T."/>
            <person name="Britton C."/>
            <person name="Davik J."/>
            <person name="Ashrafi H."/>
            <person name="Aiden E.L."/>
            <person name="Borodovsky M."/>
            <person name="Worthington M."/>
        </authorList>
    </citation>
    <scope>NUCLEOTIDE SEQUENCE [LARGE SCALE GENOMIC DNA]</scope>
    <source>
        <strain evidence="1">PI 553951</strain>
    </source>
</reference>
<evidence type="ECO:0000313" key="1">
    <source>
        <dbReference type="EMBL" id="KAK9924294.1"/>
    </source>
</evidence>
<proteinExistence type="predicted"/>
<dbReference type="AlphaFoldDB" id="A0AAW1WHI9"/>
<dbReference type="Proteomes" id="UP001457282">
    <property type="component" value="Unassembled WGS sequence"/>
</dbReference>
<comment type="caution">
    <text evidence="1">The sequence shown here is derived from an EMBL/GenBank/DDBJ whole genome shotgun (WGS) entry which is preliminary data.</text>
</comment>
<gene>
    <name evidence="1" type="ORF">M0R45_032674</name>
</gene>
<keyword evidence="2" id="KW-1185">Reference proteome</keyword>
<accession>A0AAW1WHI9</accession>
<evidence type="ECO:0000313" key="2">
    <source>
        <dbReference type="Proteomes" id="UP001457282"/>
    </source>
</evidence>
<organism evidence="1 2">
    <name type="scientific">Rubus argutus</name>
    <name type="common">Southern blackberry</name>
    <dbReference type="NCBI Taxonomy" id="59490"/>
    <lineage>
        <taxon>Eukaryota</taxon>
        <taxon>Viridiplantae</taxon>
        <taxon>Streptophyta</taxon>
        <taxon>Embryophyta</taxon>
        <taxon>Tracheophyta</taxon>
        <taxon>Spermatophyta</taxon>
        <taxon>Magnoliopsida</taxon>
        <taxon>eudicotyledons</taxon>
        <taxon>Gunneridae</taxon>
        <taxon>Pentapetalae</taxon>
        <taxon>rosids</taxon>
        <taxon>fabids</taxon>
        <taxon>Rosales</taxon>
        <taxon>Rosaceae</taxon>
        <taxon>Rosoideae</taxon>
        <taxon>Rosoideae incertae sedis</taxon>
        <taxon>Rubus</taxon>
    </lineage>
</organism>
<name>A0AAW1WHI9_RUBAR</name>
<protein>
    <submittedName>
        <fullName evidence="1">Uncharacterized protein</fullName>
    </submittedName>
</protein>
<sequence>MLSYRDWGPRASWYVRQLYFVAIRVLCNANTSEHFNPKKDVSFLKSIWKQVKLQHWKEKDKDLLVYETLPEKLSYHDMLKKSKRLNVRIN</sequence>